<dbReference type="InterPro" id="IPR050156">
    <property type="entry name" value="TC-AMP_synthase_SUA5"/>
</dbReference>
<evidence type="ECO:0000256" key="8">
    <source>
        <dbReference type="ARBA" id="ARBA00022695"/>
    </source>
</evidence>
<comment type="subcellular location">
    <subcellularLocation>
        <location evidence="1 13">Cytoplasm</location>
    </subcellularLocation>
</comment>
<comment type="catalytic activity">
    <reaction evidence="12 13">
        <text>L-threonine + hydrogencarbonate + ATP = L-threonylcarbamoyladenylate + diphosphate + H2O</text>
        <dbReference type="Rhea" id="RHEA:36407"/>
        <dbReference type="ChEBI" id="CHEBI:15377"/>
        <dbReference type="ChEBI" id="CHEBI:17544"/>
        <dbReference type="ChEBI" id="CHEBI:30616"/>
        <dbReference type="ChEBI" id="CHEBI:33019"/>
        <dbReference type="ChEBI" id="CHEBI:57926"/>
        <dbReference type="ChEBI" id="CHEBI:73682"/>
        <dbReference type="EC" id="2.7.7.87"/>
    </reaction>
</comment>
<evidence type="ECO:0000256" key="6">
    <source>
        <dbReference type="ARBA" id="ARBA00022679"/>
    </source>
</evidence>
<feature type="domain" description="YrdC-like" evidence="15">
    <location>
        <begin position="3"/>
        <end position="204"/>
    </location>
</feature>
<keyword evidence="10 13" id="KW-0067">ATP-binding</keyword>
<dbReference type="InterPro" id="IPR006070">
    <property type="entry name" value="Sua5-like_dom"/>
</dbReference>
<dbReference type="Pfam" id="PF03481">
    <property type="entry name" value="Sua5_C"/>
    <property type="match status" value="1"/>
</dbReference>
<sequence>MRYCNIGEAANSLARGGVVAFPTETVYGLGADADNCHAIGKVYNIKNRPLNHPVIIHLLDGADIPYWAESIPREAYLLIDNFWPGPLTVLLKKSKNVMSLVSGGQDTIGLRCPSHTVAQDLLREFIRLKPSKCGGLIAPSANKFGKVSPTNSRHVFDEFSQESYSGMMILDGGESSIGIESTIVDLSNVVDKYARPILLRPGHIKTSQIEEVLGREVSFATEHSPVVPGSLKAHYSTNTPLEIIKRELNFDCLSYVNKRIAILSCDAPPAFLPKCFIWFEMTYDHDLYASKLYSTLRYIDRSGFDRIFICNLPNSSAWDAIRDRIYRAAASFI</sequence>
<evidence type="ECO:0000256" key="10">
    <source>
        <dbReference type="ARBA" id="ARBA00022840"/>
    </source>
</evidence>
<feature type="binding site" evidence="14">
    <location>
        <position position="148"/>
    </location>
    <ligand>
        <name>ATP</name>
        <dbReference type="ChEBI" id="CHEBI:30616"/>
    </ligand>
</feature>
<comment type="similarity">
    <text evidence="2 13">Belongs to the SUA5 family.</text>
</comment>
<gene>
    <name evidence="16" type="ORF">BCUE_0359</name>
</gene>
<evidence type="ECO:0000256" key="3">
    <source>
        <dbReference type="ARBA" id="ARBA00012584"/>
    </source>
</evidence>
<keyword evidence="5 13" id="KW-0963">Cytoplasm</keyword>
<dbReference type="EMBL" id="CP003807">
    <property type="protein sequence ID" value="AGF49580.1"/>
    <property type="molecule type" value="Genomic_DNA"/>
</dbReference>
<evidence type="ECO:0000313" key="17">
    <source>
        <dbReference type="Proteomes" id="UP000011563"/>
    </source>
</evidence>
<dbReference type="Gene3D" id="3.90.870.10">
    <property type="entry name" value="DHBP synthase"/>
    <property type="match status" value="1"/>
</dbReference>
<dbReference type="RefSeq" id="WP_015237854.1">
    <property type="nucleotide sequence ID" value="NC_020285.1"/>
</dbReference>
<dbReference type="AlphaFoldDB" id="M1MCR3"/>
<dbReference type="InterPro" id="IPR010923">
    <property type="entry name" value="T(6)A37_SUA5"/>
</dbReference>
<dbReference type="GO" id="GO:0061710">
    <property type="term" value="F:L-threonylcarbamoyladenylate synthase"/>
    <property type="evidence" value="ECO:0007669"/>
    <property type="project" value="UniProtKB-EC"/>
</dbReference>
<evidence type="ECO:0000256" key="7">
    <source>
        <dbReference type="ARBA" id="ARBA00022694"/>
    </source>
</evidence>
<dbReference type="Proteomes" id="UP000011563">
    <property type="component" value="Chromosome"/>
</dbReference>
<evidence type="ECO:0000256" key="5">
    <source>
        <dbReference type="ARBA" id="ARBA00022490"/>
    </source>
</evidence>
<name>M1MCR3_9PROT</name>
<dbReference type="PATRIC" id="fig|1208922.3.peg.132"/>
<dbReference type="GO" id="GO:0000049">
    <property type="term" value="F:tRNA binding"/>
    <property type="evidence" value="ECO:0007669"/>
    <property type="project" value="TreeGrafter"/>
</dbReference>
<comment type="function">
    <text evidence="13">Required for the formation of a threonylcarbamoyl group on adenosine at position 37 (t(6)A37) in tRNAs that read codons beginning with adenine.</text>
</comment>
<dbReference type="PANTHER" id="PTHR17490">
    <property type="entry name" value="SUA5"/>
    <property type="match status" value="1"/>
</dbReference>
<dbReference type="HOGENOM" id="CLU_031397_0_2_4"/>
<feature type="binding site" evidence="14">
    <location>
        <position position="138"/>
    </location>
    <ligand>
        <name>L-threonine</name>
        <dbReference type="ChEBI" id="CHEBI:57926"/>
    </ligand>
</feature>
<dbReference type="GO" id="GO:0003725">
    <property type="term" value="F:double-stranded RNA binding"/>
    <property type="evidence" value="ECO:0007669"/>
    <property type="project" value="UniProtKB-UniRule"/>
</dbReference>
<feature type="binding site" evidence="14">
    <location>
        <position position="107"/>
    </location>
    <ligand>
        <name>ATP</name>
        <dbReference type="ChEBI" id="CHEBI:30616"/>
    </ligand>
</feature>
<dbReference type="GO" id="GO:0005737">
    <property type="term" value="C:cytoplasm"/>
    <property type="evidence" value="ECO:0007669"/>
    <property type="project" value="UniProtKB-SubCell"/>
</dbReference>
<dbReference type="InterPro" id="IPR038385">
    <property type="entry name" value="Sua5/YwlC_C"/>
</dbReference>
<proteinExistence type="inferred from homology"/>
<evidence type="ECO:0000256" key="12">
    <source>
        <dbReference type="ARBA" id="ARBA00048366"/>
    </source>
</evidence>
<evidence type="ECO:0000256" key="13">
    <source>
        <dbReference type="PIRNR" id="PIRNR004930"/>
    </source>
</evidence>
<feature type="binding site" evidence="14">
    <location>
        <position position="57"/>
    </location>
    <ligand>
        <name>L-threonine</name>
        <dbReference type="ChEBI" id="CHEBI:57926"/>
    </ligand>
</feature>
<organism evidence="16 17">
    <name type="scientific">Candidatus Kinetoplastidibacterium blastocrithidiae TCC012E</name>
    <dbReference type="NCBI Taxonomy" id="1208922"/>
    <lineage>
        <taxon>Bacteria</taxon>
        <taxon>Pseudomonadati</taxon>
        <taxon>Pseudomonadota</taxon>
        <taxon>Betaproteobacteria</taxon>
        <taxon>Candidatus Kinetoplastidibacterium</taxon>
    </lineage>
</organism>
<keyword evidence="9 13" id="KW-0547">Nucleotide-binding</keyword>
<dbReference type="Pfam" id="PF01300">
    <property type="entry name" value="Sua5_yciO_yrdC"/>
    <property type="match status" value="1"/>
</dbReference>
<keyword evidence="17" id="KW-1185">Reference proteome</keyword>
<reference evidence="16 17" key="1">
    <citation type="journal article" date="2013" name="Genome Biol. Evol.">
        <title>Genome evolution and phylogenomic analysis of candidatus kinetoplastibacterium, the betaproteobacterial endosymbionts of strigomonas and angomonas.</title>
        <authorList>
            <person name="Alves J.M."/>
            <person name="Serrano M.G."/>
            <person name="Maia da Silva F."/>
            <person name="Voegtly L.J."/>
            <person name="Matveyev A.V."/>
            <person name="Teixeira M.M."/>
            <person name="Camargo E.P."/>
            <person name="Buck G.A."/>
        </authorList>
    </citation>
    <scope>NUCLEOTIDE SEQUENCE [LARGE SCALE GENOMIC DNA]</scope>
    <source>
        <strain evidence="16 17">TCC012E</strain>
    </source>
</reference>
<feature type="binding site" evidence="14">
    <location>
        <position position="25"/>
    </location>
    <ligand>
        <name>L-threonine</name>
        <dbReference type="ChEBI" id="CHEBI:57926"/>
    </ligand>
</feature>
<evidence type="ECO:0000313" key="16">
    <source>
        <dbReference type="EMBL" id="AGF49580.1"/>
    </source>
</evidence>
<keyword evidence="6 13" id="KW-0808">Transferase</keyword>
<keyword evidence="8 13" id="KW-0548">Nucleotidyltransferase</keyword>
<evidence type="ECO:0000256" key="14">
    <source>
        <dbReference type="PIRSR" id="PIRSR004930-1"/>
    </source>
</evidence>
<evidence type="ECO:0000256" key="4">
    <source>
        <dbReference type="ARBA" id="ARBA00015492"/>
    </source>
</evidence>
<dbReference type="Gene3D" id="3.40.50.11030">
    <property type="entry name" value="Threonylcarbamoyl-AMP synthase, C-terminal domain"/>
    <property type="match status" value="1"/>
</dbReference>
<feature type="binding site" evidence="14">
    <location>
        <position position="235"/>
    </location>
    <ligand>
        <name>ATP</name>
        <dbReference type="ChEBI" id="CHEBI:30616"/>
    </ligand>
</feature>
<dbReference type="PROSITE" id="PS51163">
    <property type="entry name" value="YRDC"/>
    <property type="match status" value="1"/>
</dbReference>
<evidence type="ECO:0000256" key="11">
    <source>
        <dbReference type="ARBA" id="ARBA00029774"/>
    </source>
</evidence>
<protein>
    <recommendedName>
        <fullName evidence="4 13">Threonylcarbamoyl-AMP synthase</fullName>
        <shortName evidence="13">TC-AMP synthase</shortName>
        <ecNumber evidence="3 13">2.7.7.87</ecNumber>
    </recommendedName>
    <alternativeName>
        <fullName evidence="11 13">L-threonylcarbamoyladenylate synthase</fullName>
    </alternativeName>
</protein>
<keyword evidence="7 13" id="KW-0819">tRNA processing</keyword>
<dbReference type="GO" id="GO:0005524">
    <property type="term" value="F:ATP binding"/>
    <property type="evidence" value="ECO:0007669"/>
    <property type="project" value="UniProtKB-UniRule"/>
</dbReference>
<dbReference type="EC" id="2.7.7.87" evidence="3 13"/>
<dbReference type="PIRSF" id="PIRSF004930">
    <property type="entry name" value="Tln_factor_SUA5"/>
    <property type="match status" value="1"/>
</dbReference>
<evidence type="ECO:0000259" key="15">
    <source>
        <dbReference type="PROSITE" id="PS51163"/>
    </source>
</evidence>
<accession>M1MCR3</accession>
<evidence type="ECO:0000256" key="9">
    <source>
        <dbReference type="ARBA" id="ARBA00022741"/>
    </source>
</evidence>
<dbReference type="PANTHER" id="PTHR17490:SF16">
    <property type="entry name" value="THREONYLCARBAMOYL-AMP SYNTHASE"/>
    <property type="match status" value="1"/>
</dbReference>
<dbReference type="InterPro" id="IPR005145">
    <property type="entry name" value="Sua5_C"/>
</dbReference>
<dbReference type="GO" id="GO:0006450">
    <property type="term" value="P:regulation of translational fidelity"/>
    <property type="evidence" value="ECO:0007669"/>
    <property type="project" value="TreeGrafter"/>
</dbReference>
<dbReference type="SUPFAM" id="SSF55821">
    <property type="entry name" value="YrdC/RibB"/>
    <property type="match status" value="1"/>
</dbReference>
<dbReference type="NCBIfam" id="TIGR00057">
    <property type="entry name" value="L-threonylcarbamoyladenylate synthase"/>
    <property type="match status" value="1"/>
</dbReference>
<feature type="binding site" evidence="14">
    <location>
        <position position="111"/>
    </location>
    <ligand>
        <name>L-threonine</name>
        <dbReference type="ChEBI" id="CHEBI:57926"/>
    </ligand>
</feature>
<dbReference type="InterPro" id="IPR017945">
    <property type="entry name" value="DHBP_synth_RibB-like_a/b_dom"/>
</dbReference>
<feature type="binding site" evidence="14">
    <location>
        <position position="200"/>
    </location>
    <ligand>
        <name>ATP</name>
        <dbReference type="ChEBI" id="CHEBI:30616"/>
    </ligand>
</feature>
<evidence type="ECO:0000256" key="2">
    <source>
        <dbReference type="ARBA" id="ARBA00007663"/>
    </source>
</evidence>
<feature type="binding site" evidence="14">
    <location>
        <position position="181"/>
    </location>
    <ligand>
        <name>L-threonine</name>
        <dbReference type="ChEBI" id="CHEBI:57926"/>
    </ligand>
</feature>
<dbReference type="GO" id="GO:0008033">
    <property type="term" value="P:tRNA processing"/>
    <property type="evidence" value="ECO:0007669"/>
    <property type="project" value="UniProtKB-KW"/>
</dbReference>
<evidence type="ECO:0000256" key="1">
    <source>
        <dbReference type="ARBA" id="ARBA00004496"/>
    </source>
</evidence>
<feature type="binding site" evidence="14">
    <location>
        <position position="48"/>
    </location>
    <ligand>
        <name>ATP</name>
        <dbReference type="ChEBI" id="CHEBI:30616"/>
    </ligand>
</feature>
<dbReference type="KEGG" id="kbt:BCUE_0359"/>
<feature type="binding site" evidence="14">
    <location>
        <position position="140"/>
    </location>
    <ligand>
        <name>ATP</name>
        <dbReference type="ChEBI" id="CHEBI:30616"/>
    </ligand>
</feature>